<evidence type="ECO:0000313" key="2">
    <source>
        <dbReference type="EMBL" id="EKO24805.1"/>
    </source>
</evidence>
<evidence type="ECO:0000313" key="3">
    <source>
        <dbReference type="Proteomes" id="UP000006324"/>
    </source>
</evidence>
<proteinExistence type="predicted"/>
<keyword evidence="1" id="KW-0472">Membrane</keyword>
<accession>A0A0F6H967</accession>
<sequence length="40" mass="5109">MIFGILYFKFFYYIVFYFSKSYTQMKLRFLILKLNLTFLF</sequence>
<evidence type="ECO:0000256" key="1">
    <source>
        <dbReference type="SAM" id="Phobius"/>
    </source>
</evidence>
<name>A0A0F6H967_LEPIR</name>
<dbReference type="Proteomes" id="UP000006324">
    <property type="component" value="Unassembled WGS sequence"/>
</dbReference>
<reference evidence="2 3" key="1">
    <citation type="submission" date="2012-09" db="EMBL/GenBank/DDBJ databases">
        <authorList>
            <person name="Harkins D.M."/>
            <person name="Durkin A.S."/>
            <person name="Brinkac L.M."/>
            <person name="Selengut J.D."/>
            <person name="Sanka R."/>
            <person name="DePew J."/>
            <person name="Purushe J."/>
            <person name="Chanthongthip A."/>
            <person name="Lattana O."/>
            <person name="Phetsouvanh R."/>
            <person name="Newton P.N."/>
            <person name="Vinetz J.M."/>
            <person name="Sutton G.G."/>
            <person name="Nelson W.C."/>
            <person name="Fouts D.E."/>
        </authorList>
    </citation>
    <scope>NUCLEOTIDE SEQUENCE [LARGE SCALE GENOMIC DNA]</scope>
    <source>
        <strain evidence="2 3">UI 12621</strain>
    </source>
</reference>
<dbReference type="EMBL" id="AHNQ02000027">
    <property type="protein sequence ID" value="EKO24805.1"/>
    <property type="molecule type" value="Genomic_DNA"/>
</dbReference>
<feature type="transmembrane region" description="Helical" evidence="1">
    <location>
        <begin position="6"/>
        <end position="23"/>
    </location>
</feature>
<gene>
    <name evidence="2" type="ORF">LEP1GSC104_0398</name>
</gene>
<comment type="caution">
    <text evidence="2">The sequence shown here is derived from an EMBL/GenBank/DDBJ whole genome shotgun (WGS) entry which is preliminary data.</text>
</comment>
<keyword evidence="1" id="KW-1133">Transmembrane helix</keyword>
<organism evidence="2 3">
    <name type="scientific">Leptospira interrogans str. UI 12621</name>
    <dbReference type="NCBI Taxonomy" id="1049937"/>
    <lineage>
        <taxon>Bacteria</taxon>
        <taxon>Pseudomonadati</taxon>
        <taxon>Spirochaetota</taxon>
        <taxon>Spirochaetia</taxon>
        <taxon>Leptospirales</taxon>
        <taxon>Leptospiraceae</taxon>
        <taxon>Leptospira</taxon>
    </lineage>
</organism>
<dbReference type="AlphaFoldDB" id="A0A0F6H967"/>
<keyword evidence="1" id="KW-0812">Transmembrane</keyword>
<protein>
    <submittedName>
        <fullName evidence="2">Uncharacterized protein</fullName>
    </submittedName>
</protein>